<keyword evidence="1" id="KW-0812">Transmembrane</keyword>
<comment type="caution">
    <text evidence="2">The sequence shown here is derived from an EMBL/GenBank/DDBJ whole genome shotgun (WGS) entry which is preliminary data.</text>
</comment>
<keyword evidence="1" id="KW-0472">Membrane</keyword>
<feature type="transmembrane region" description="Helical" evidence="1">
    <location>
        <begin position="71"/>
        <end position="92"/>
    </location>
</feature>
<feature type="transmembrane region" description="Helical" evidence="1">
    <location>
        <begin position="6"/>
        <end position="28"/>
    </location>
</feature>
<name>A0A0A0EH05_9RHOB</name>
<gene>
    <name evidence="2" type="ORF">ATO9_06635</name>
</gene>
<accession>A0A0A0EH05</accession>
<keyword evidence="1" id="KW-1133">Transmembrane helix</keyword>
<sequence length="93" mass="10284">MSLLGILFLILEGGLFLAWAFFMFRTLFRLNRHATAQRQARGGNPFMGLGETFSTFGAFARGQIFPSDRKLLAILTLALFAMIALRVMLIGAA</sequence>
<dbReference type="STRING" id="1461694.ATO9_06635"/>
<protein>
    <submittedName>
        <fullName evidence="2">Uncharacterized protein</fullName>
    </submittedName>
</protein>
<dbReference type="Proteomes" id="UP000030004">
    <property type="component" value="Unassembled WGS sequence"/>
</dbReference>
<evidence type="ECO:0000313" key="3">
    <source>
        <dbReference type="Proteomes" id="UP000030004"/>
    </source>
</evidence>
<dbReference type="AlphaFoldDB" id="A0A0A0EH05"/>
<evidence type="ECO:0000313" key="2">
    <source>
        <dbReference type="EMBL" id="KGM49684.1"/>
    </source>
</evidence>
<organism evidence="2 3">
    <name type="scientific">Pseudooceanicola atlanticus</name>
    <dbReference type="NCBI Taxonomy" id="1461694"/>
    <lineage>
        <taxon>Bacteria</taxon>
        <taxon>Pseudomonadati</taxon>
        <taxon>Pseudomonadota</taxon>
        <taxon>Alphaproteobacteria</taxon>
        <taxon>Rhodobacterales</taxon>
        <taxon>Paracoccaceae</taxon>
        <taxon>Pseudooceanicola</taxon>
    </lineage>
</organism>
<proteinExistence type="predicted"/>
<reference evidence="2 3" key="1">
    <citation type="journal article" date="2015" name="Antonie Van Leeuwenhoek">
        <title>Pseudooceanicola atlanticus gen. nov. sp. nov., isolated from surface seawater of the Atlantic Ocean and reclassification of Oceanicola batsensis, Oceanicola marinus, Oceanicola nitratireducens, Oceanicola nanhaiensis, Oceanicola antarcticus and Oceanicola flagellatus, as Pseudooceanicola batsensis comb. nov., Pseudooceanicola marinus comb. nov., Pseudooceanicola nitratireducens comb. nov., Pseudooceanicola nanhaiensis comb. nov., Pseudooceanicola antarcticus comb. nov., and Pseudooceanicola flagellatus comb. nov.</title>
        <authorList>
            <person name="Lai Q."/>
            <person name="Li G."/>
            <person name="Liu X."/>
            <person name="Du Y."/>
            <person name="Sun F."/>
            <person name="Shao Z."/>
        </authorList>
    </citation>
    <scope>NUCLEOTIDE SEQUENCE [LARGE SCALE GENOMIC DNA]</scope>
    <source>
        <strain evidence="2 3">22II-s11g</strain>
    </source>
</reference>
<dbReference type="OrthoDB" id="7726121at2"/>
<keyword evidence="3" id="KW-1185">Reference proteome</keyword>
<dbReference type="RefSeq" id="WP_043746964.1">
    <property type="nucleotide sequence ID" value="NZ_AQQX01000002.1"/>
</dbReference>
<evidence type="ECO:0000256" key="1">
    <source>
        <dbReference type="SAM" id="Phobius"/>
    </source>
</evidence>
<dbReference type="EMBL" id="AQQX01000002">
    <property type="protein sequence ID" value="KGM49684.1"/>
    <property type="molecule type" value="Genomic_DNA"/>
</dbReference>